<dbReference type="PROSITE" id="PS00760">
    <property type="entry name" value="SPASE_I_2"/>
    <property type="match status" value="1"/>
</dbReference>
<evidence type="ECO:0000313" key="10">
    <source>
        <dbReference type="Proteomes" id="UP000249808"/>
    </source>
</evidence>
<dbReference type="GO" id="GO:0004252">
    <property type="term" value="F:serine-type endopeptidase activity"/>
    <property type="evidence" value="ECO:0007669"/>
    <property type="project" value="InterPro"/>
</dbReference>
<dbReference type="GO" id="GO:0009003">
    <property type="term" value="F:signal peptidase activity"/>
    <property type="evidence" value="ECO:0007669"/>
    <property type="project" value="UniProtKB-EC"/>
</dbReference>
<dbReference type="PRINTS" id="PR00727">
    <property type="entry name" value="LEADERPTASE"/>
</dbReference>
<dbReference type="GO" id="GO:0005886">
    <property type="term" value="C:plasma membrane"/>
    <property type="evidence" value="ECO:0007669"/>
    <property type="project" value="UniProtKB-SubCell"/>
</dbReference>
<feature type="domain" description="Peptidase S26" evidence="8">
    <location>
        <begin position="5"/>
        <end position="158"/>
    </location>
</feature>
<dbReference type="InterPro" id="IPR000223">
    <property type="entry name" value="Pept_S26A_signal_pept_1"/>
</dbReference>
<dbReference type="InterPro" id="IPR019757">
    <property type="entry name" value="Pept_S26A_signal_pept_1_Lys-AS"/>
</dbReference>
<evidence type="ECO:0000256" key="6">
    <source>
        <dbReference type="PIRSR" id="PIRSR600223-1"/>
    </source>
</evidence>
<keyword evidence="7" id="KW-1133">Transmembrane helix</keyword>
<evidence type="ECO:0000259" key="8">
    <source>
        <dbReference type="Pfam" id="PF10502"/>
    </source>
</evidence>
<comment type="subcellular location">
    <subcellularLocation>
        <location evidence="2">Cell membrane</location>
        <topology evidence="2">Single-pass type II membrane protein</topology>
    </subcellularLocation>
    <subcellularLocation>
        <location evidence="7">Membrane</location>
        <topology evidence="7">Single-pass type II membrane protein</topology>
    </subcellularLocation>
</comment>
<dbReference type="NCBIfam" id="TIGR02227">
    <property type="entry name" value="sigpep_I_bact"/>
    <property type="match status" value="1"/>
</dbReference>
<dbReference type="PANTHER" id="PTHR43390:SF1">
    <property type="entry name" value="CHLOROPLAST PROCESSING PEPTIDASE"/>
    <property type="match status" value="1"/>
</dbReference>
<keyword evidence="7" id="KW-0812">Transmembrane</keyword>
<protein>
    <recommendedName>
        <fullName evidence="4 7">Signal peptidase I</fullName>
        <ecNumber evidence="4 7">3.4.21.89</ecNumber>
    </recommendedName>
</protein>
<feature type="transmembrane region" description="Helical" evidence="7">
    <location>
        <begin position="6"/>
        <end position="30"/>
    </location>
</feature>
<evidence type="ECO:0000313" key="9">
    <source>
        <dbReference type="EMBL" id="RAK46217.1"/>
    </source>
</evidence>
<evidence type="ECO:0000256" key="4">
    <source>
        <dbReference type="ARBA" id="ARBA00013208"/>
    </source>
</evidence>
<gene>
    <name evidence="9" type="primary">lepB</name>
    <name evidence="9" type="ORF">BHU61_01860</name>
</gene>
<evidence type="ECO:0000256" key="1">
    <source>
        <dbReference type="ARBA" id="ARBA00000677"/>
    </source>
</evidence>
<comment type="similarity">
    <text evidence="3 7">Belongs to the peptidase S26 family.</text>
</comment>
<dbReference type="CDD" id="cd06530">
    <property type="entry name" value="S26_SPase_I"/>
    <property type="match status" value="1"/>
</dbReference>
<dbReference type="SUPFAM" id="SSF51306">
    <property type="entry name" value="LexA/Signal peptidase"/>
    <property type="match status" value="1"/>
</dbReference>
<sequence length="162" mass="18997">MKIKSIVFSLVFSLIFIMLLRSFFISNYIIAGHSMEPTYHDGDRVLVNQFIDIIIEPQIDDVYFFKLNENETMIKRIIATPGDYIKISKNTLYINGKKSRYSDASMQLLLDDKMRKYRTVPQDCYLVLGDNIDDSTDSRTYGCISRNQMLGKVIYTYWQNKK</sequence>
<accession>A0A327ZVN1</accession>
<dbReference type="RefSeq" id="WP_111714365.1">
    <property type="nucleotide sequence ID" value="NZ_CP073819.1"/>
</dbReference>
<keyword evidence="7" id="KW-0645">Protease</keyword>
<keyword evidence="7" id="KW-0472">Membrane</keyword>
<dbReference type="InterPro" id="IPR036286">
    <property type="entry name" value="LexA/Signal_pep-like_sf"/>
</dbReference>
<organism evidence="9 10">
    <name type="scientific">Macrococcus epidermidis</name>
    <dbReference type="NCBI Taxonomy" id="1902580"/>
    <lineage>
        <taxon>Bacteria</taxon>
        <taxon>Bacillati</taxon>
        <taxon>Bacillota</taxon>
        <taxon>Bacilli</taxon>
        <taxon>Bacillales</taxon>
        <taxon>Staphylococcaceae</taxon>
        <taxon>Macrococcus</taxon>
    </lineage>
</organism>
<dbReference type="Pfam" id="PF10502">
    <property type="entry name" value="Peptidase_S26"/>
    <property type="match status" value="1"/>
</dbReference>
<comment type="catalytic activity">
    <reaction evidence="1 7">
        <text>Cleavage of hydrophobic, N-terminal signal or leader sequences from secreted and periplasmic proteins.</text>
        <dbReference type="EC" id="3.4.21.89"/>
    </reaction>
</comment>
<evidence type="ECO:0000256" key="5">
    <source>
        <dbReference type="ARBA" id="ARBA00022801"/>
    </source>
</evidence>
<dbReference type="AlphaFoldDB" id="A0A327ZVN1"/>
<reference evidence="9 10" key="1">
    <citation type="journal article" date="2018" name="Front. Microbiol.">
        <title>Description and Comparative Genomics of Macrococcus caseolyticus subsp. hominis subsp. nov., Macrococcus goetzii sp. nov., Macrococcus epidermidis sp. nov., and Macrococcus bohemicus sp. nov., Novel Macrococci From Human Clinical Material With Virulence Potential and Suspected Uptake of Foreign DNA by Natural Transformation.</title>
        <authorList>
            <person name="Maslanova I."/>
            <person name="Wertheimer Z."/>
            <person name="Sedlacek I."/>
            <person name="Svec P."/>
            <person name="Indrakova A."/>
            <person name="Kovarovic V."/>
            <person name="Schumann P."/>
            <person name="Sproer C."/>
            <person name="Kralova S."/>
            <person name="Sedo O."/>
            <person name="Kristofova L."/>
            <person name="Vrbovska V."/>
            <person name="Fuzik T."/>
            <person name="Petras P."/>
            <person name="Zdrahal Z."/>
            <person name="Ruzickova V."/>
            <person name="Doskar J."/>
            <person name="Pantucek R."/>
        </authorList>
    </citation>
    <scope>NUCLEOTIDE SEQUENCE [LARGE SCALE GENOMIC DNA]</scope>
    <source>
        <strain evidence="9 10">01/688</strain>
    </source>
</reference>
<dbReference type="EC" id="3.4.21.89" evidence="4 7"/>
<dbReference type="InterPro" id="IPR019533">
    <property type="entry name" value="Peptidase_S26"/>
</dbReference>
<evidence type="ECO:0000256" key="7">
    <source>
        <dbReference type="RuleBase" id="RU362042"/>
    </source>
</evidence>
<keyword evidence="10" id="KW-1185">Reference proteome</keyword>
<evidence type="ECO:0000256" key="3">
    <source>
        <dbReference type="ARBA" id="ARBA00009370"/>
    </source>
</evidence>
<name>A0A327ZVN1_9STAP</name>
<dbReference type="GO" id="GO:0006465">
    <property type="term" value="P:signal peptide processing"/>
    <property type="evidence" value="ECO:0007669"/>
    <property type="project" value="InterPro"/>
</dbReference>
<keyword evidence="5 7" id="KW-0378">Hydrolase</keyword>
<proteinExistence type="inferred from homology"/>
<comment type="caution">
    <text evidence="9">The sequence shown here is derived from an EMBL/GenBank/DDBJ whole genome shotgun (WGS) entry which is preliminary data.</text>
</comment>
<feature type="active site" evidence="6">
    <location>
        <position position="34"/>
    </location>
</feature>
<dbReference type="PANTHER" id="PTHR43390">
    <property type="entry name" value="SIGNAL PEPTIDASE I"/>
    <property type="match status" value="1"/>
</dbReference>
<dbReference type="Proteomes" id="UP000249808">
    <property type="component" value="Unassembled WGS sequence"/>
</dbReference>
<dbReference type="EMBL" id="PZJH01000001">
    <property type="protein sequence ID" value="RAK46217.1"/>
    <property type="molecule type" value="Genomic_DNA"/>
</dbReference>
<evidence type="ECO:0000256" key="2">
    <source>
        <dbReference type="ARBA" id="ARBA00004401"/>
    </source>
</evidence>
<feature type="active site" evidence="6">
    <location>
        <position position="75"/>
    </location>
</feature>
<dbReference type="Gene3D" id="2.10.109.10">
    <property type="entry name" value="Umud Fragment, subunit A"/>
    <property type="match status" value="1"/>
</dbReference>